<keyword evidence="2" id="KW-1185">Reference proteome</keyword>
<reference evidence="1 2" key="1">
    <citation type="submission" date="2015-03" db="EMBL/GenBank/DDBJ databases">
        <title>Genome Sequence of Kiloniella spongiae MEBiC09566, isolated from a marine sponge.</title>
        <authorList>
            <person name="Shao Z."/>
            <person name="Wang L."/>
            <person name="Li X."/>
        </authorList>
    </citation>
    <scope>NUCLEOTIDE SEQUENCE [LARGE SCALE GENOMIC DNA]</scope>
    <source>
        <strain evidence="1 2">MEBiC09566</strain>
    </source>
</reference>
<dbReference type="OrthoDB" id="7376091at2"/>
<dbReference type="AlphaFoldDB" id="A0A0H2MFK5"/>
<dbReference type="STRING" id="1489064.WH96_16835"/>
<evidence type="ECO:0000313" key="1">
    <source>
        <dbReference type="EMBL" id="KLN59542.1"/>
    </source>
</evidence>
<dbReference type="PATRIC" id="fig|1489064.4.peg.354"/>
<proteinExistence type="predicted"/>
<comment type="caution">
    <text evidence="1">The sequence shown here is derived from an EMBL/GenBank/DDBJ whole genome shotgun (WGS) entry which is preliminary data.</text>
</comment>
<organism evidence="1 2">
    <name type="scientific">Kiloniella spongiae</name>
    <dbReference type="NCBI Taxonomy" id="1489064"/>
    <lineage>
        <taxon>Bacteria</taxon>
        <taxon>Pseudomonadati</taxon>
        <taxon>Pseudomonadota</taxon>
        <taxon>Alphaproteobacteria</taxon>
        <taxon>Rhodospirillales</taxon>
        <taxon>Kiloniellaceae</taxon>
        <taxon>Kiloniella</taxon>
    </lineage>
</organism>
<dbReference type="Proteomes" id="UP000035444">
    <property type="component" value="Unassembled WGS sequence"/>
</dbReference>
<accession>A0A0H2MFK5</accession>
<evidence type="ECO:0000313" key="2">
    <source>
        <dbReference type="Proteomes" id="UP000035444"/>
    </source>
</evidence>
<sequence length="76" mass="8595">MAEKTKSSTVWRQPDGEPLSCLEKIKVLNENLEEIRELSQDALEDAVLMGGDEDQLREVLKAIVDELVNPYASKKH</sequence>
<gene>
    <name evidence="1" type="ORF">WH96_16835</name>
</gene>
<dbReference type="RefSeq" id="WP_047765392.1">
    <property type="nucleotide sequence ID" value="NZ_LAQL01000013.1"/>
</dbReference>
<name>A0A0H2MFK5_9PROT</name>
<protein>
    <submittedName>
        <fullName evidence="1">Uncharacterized protein</fullName>
    </submittedName>
</protein>
<dbReference type="EMBL" id="LAQL01000013">
    <property type="protein sequence ID" value="KLN59542.1"/>
    <property type="molecule type" value="Genomic_DNA"/>
</dbReference>